<gene>
    <name evidence="2" type="ORF">SAMN06265374_3951</name>
</gene>
<dbReference type="EMBL" id="FXTT01000006">
    <property type="protein sequence ID" value="SMP35148.1"/>
    <property type="molecule type" value="Genomic_DNA"/>
</dbReference>
<comment type="caution">
    <text evidence="2">The sequence shown here is derived from an EMBL/GenBank/DDBJ whole genome shotgun (WGS) entry which is preliminary data.</text>
</comment>
<dbReference type="Proteomes" id="UP001157914">
    <property type="component" value="Unassembled WGS sequence"/>
</dbReference>
<organism evidence="2 3">
    <name type="scientific">Roseibium denhamense</name>
    <dbReference type="NCBI Taxonomy" id="76305"/>
    <lineage>
        <taxon>Bacteria</taxon>
        <taxon>Pseudomonadati</taxon>
        <taxon>Pseudomonadota</taxon>
        <taxon>Alphaproteobacteria</taxon>
        <taxon>Hyphomicrobiales</taxon>
        <taxon>Stappiaceae</taxon>
        <taxon>Roseibium</taxon>
    </lineage>
</organism>
<keyword evidence="1" id="KW-0732">Signal</keyword>
<accession>A0ABY1PKB4</accession>
<feature type="signal peptide" evidence="1">
    <location>
        <begin position="1"/>
        <end position="34"/>
    </location>
</feature>
<evidence type="ECO:0000313" key="3">
    <source>
        <dbReference type="Proteomes" id="UP001157914"/>
    </source>
</evidence>
<evidence type="ECO:0000313" key="2">
    <source>
        <dbReference type="EMBL" id="SMP35148.1"/>
    </source>
</evidence>
<name>A0ABY1PKB4_9HYPH</name>
<keyword evidence="3" id="KW-1185">Reference proteome</keyword>
<sequence length="721" mass="77361">MFSYSPSRRTVMRSRAGVLTLSAAFLAVSTAAFAQSTGADAFSAYVERLEALGIKISNGTVDYNAGTLTVSDMVMELEGEIEGVSLEGADVSGGSGTDSADPSEVTDISYSLTFSAGTQTIEGFAAEDDVFSSDRWIYSDDTQFDISISAEGEGHLKLDTRLAGAEISNYTFTIPELPEEDAERQVSRWLPFLRSLLLASYDDATVPSTGATFEAYEVEDGQELLVMSGTLQMNGYRISGAKDGKIGSYEIDEITQSFLTRDAASDSMLSQSTKQARSVYEDIDAAAILDLIDPDVPETDQPRTLIGSGTTGPYESTQEIAPGVAFTISVGNSSLEDVTVTKKDNSVLALFDQILSDQTPAPEDLISDIFQVYRSFGVADARASGIGIEFPNLDDLQSGATIKIDIEEIAATGLDAGGIGELMVVGLNAPDLPDDASVKLDWAAIGDIEFAEYEPMRSMISTLMADPNYGEQNPIEVARAFLPRSFGYELEGLDLSLPETGRTQIGKSEFRISTTVPPIPTSIYAKNEDITVPVSALDDAEAQAFLTDLGIDEIVWSDETQLYWDEATKDLRLDRLMVTIKDLGAAEASIRFANVPKELFEDPQGQGQMAAILAQFVDARIEFIDDGLTGKALQFAAKDAGVSEDVIKAVAVDEALKATEMLNNPDFADMLETALKTFLDNPGTFTVTLSPENPVPLAQILGSLAAPQTLPDLLNIDIVAE</sequence>
<evidence type="ECO:0000256" key="1">
    <source>
        <dbReference type="SAM" id="SignalP"/>
    </source>
</evidence>
<protein>
    <recommendedName>
        <fullName evidence="4">DUF2125 domain-containing protein</fullName>
    </recommendedName>
</protein>
<reference evidence="2 3" key="1">
    <citation type="submission" date="2017-05" db="EMBL/GenBank/DDBJ databases">
        <authorList>
            <person name="Varghese N."/>
            <person name="Submissions S."/>
        </authorList>
    </citation>
    <scope>NUCLEOTIDE SEQUENCE [LARGE SCALE GENOMIC DNA]</scope>
    <source>
        <strain evidence="2 3">DSM 15949</strain>
    </source>
</reference>
<evidence type="ECO:0008006" key="4">
    <source>
        <dbReference type="Google" id="ProtNLM"/>
    </source>
</evidence>
<proteinExistence type="predicted"/>
<feature type="chain" id="PRO_5045463820" description="DUF2125 domain-containing protein" evidence="1">
    <location>
        <begin position="35"/>
        <end position="721"/>
    </location>
</feature>